<dbReference type="EMBL" id="BSXS01000916">
    <property type="protein sequence ID" value="GME74382.1"/>
    <property type="molecule type" value="Genomic_DNA"/>
</dbReference>
<comment type="caution">
    <text evidence="1">The sequence shown here is derived from an EMBL/GenBank/DDBJ whole genome shotgun (WGS) entry which is preliminary data.</text>
</comment>
<protein>
    <submittedName>
        <fullName evidence="1">Unnamed protein product</fullName>
    </submittedName>
</protein>
<reference evidence="1" key="1">
    <citation type="submission" date="2023-04" db="EMBL/GenBank/DDBJ databases">
        <title>Ambrosiozyma monospora NBRC 10751.</title>
        <authorList>
            <person name="Ichikawa N."/>
            <person name="Sato H."/>
            <person name="Tonouchi N."/>
        </authorList>
    </citation>
    <scope>NUCLEOTIDE SEQUENCE</scope>
    <source>
        <strain evidence="1">NBRC 10751</strain>
    </source>
</reference>
<accession>A0ACB5SVI0</accession>
<proteinExistence type="predicted"/>
<sequence>MYGLSDVYELEQEAERATLKNDLTTAIKFHSQSINKLDDVIQKIQKNDSSGSNRYFQTLQSLQLLKTQAQSRVDQLKLIKDRRHQQQQRLGSNGNKAQTSQQQLAMLVQAAQGKKTGSLQQQQQLKHLVSSESTSANQYTNTSNDNVNATGELQLIQALTSRISISLLKNLNVSFNPTAMAPTSTPKVQFIEHQKINDLEHQLQLLNFKEKYTKSTENMDDLKFKNDLLANLNLIYYSELLANQEFVKELLGSLKLVNQLQLTDETNDESTDSGDKITDKELRDIIQQQQLRISGLERDKIMLENQIVKLKERWNGLVENARRRKELEKQG</sequence>
<name>A0ACB5SVI0_AMBMO</name>
<evidence type="ECO:0000313" key="1">
    <source>
        <dbReference type="EMBL" id="GME74382.1"/>
    </source>
</evidence>
<organism evidence="1 2">
    <name type="scientific">Ambrosiozyma monospora</name>
    <name type="common">Yeast</name>
    <name type="synonym">Endomycopsis monosporus</name>
    <dbReference type="NCBI Taxonomy" id="43982"/>
    <lineage>
        <taxon>Eukaryota</taxon>
        <taxon>Fungi</taxon>
        <taxon>Dikarya</taxon>
        <taxon>Ascomycota</taxon>
        <taxon>Saccharomycotina</taxon>
        <taxon>Pichiomycetes</taxon>
        <taxon>Pichiales</taxon>
        <taxon>Pichiaceae</taxon>
        <taxon>Ambrosiozyma</taxon>
    </lineage>
</organism>
<gene>
    <name evidence="1" type="ORF">Amon02_000174500</name>
</gene>
<keyword evidence="2" id="KW-1185">Reference proteome</keyword>
<evidence type="ECO:0000313" key="2">
    <source>
        <dbReference type="Proteomes" id="UP001165064"/>
    </source>
</evidence>
<dbReference type="Proteomes" id="UP001165064">
    <property type="component" value="Unassembled WGS sequence"/>
</dbReference>